<dbReference type="Proteomes" id="UP000183407">
    <property type="component" value="Unassembled WGS sequence"/>
</dbReference>
<dbReference type="FunFam" id="3.40.50.1100:FF:000003">
    <property type="entry name" value="Cystathionine beta-synthase"/>
    <property type="match status" value="1"/>
</dbReference>
<dbReference type="InterPro" id="IPR036052">
    <property type="entry name" value="TrpB-like_PALP_sf"/>
</dbReference>
<dbReference type="GO" id="GO:0006535">
    <property type="term" value="P:cysteine biosynthetic process from serine"/>
    <property type="evidence" value="ECO:0007669"/>
    <property type="project" value="InterPro"/>
</dbReference>
<reference evidence="6" key="1">
    <citation type="submission" date="2016-10" db="EMBL/GenBank/DDBJ databases">
        <authorList>
            <person name="Varghese N."/>
        </authorList>
    </citation>
    <scope>NUCLEOTIDE SEQUENCE [LARGE SCALE GENOMIC DNA]</scope>
    <source>
        <strain evidence="6">DSM 44719</strain>
    </source>
</reference>
<dbReference type="PROSITE" id="PS00901">
    <property type="entry name" value="CYS_SYNTHASE"/>
    <property type="match status" value="1"/>
</dbReference>
<accession>A0A1H5MBG5</accession>
<evidence type="ECO:0000256" key="2">
    <source>
        <dbReference type="ARBA" id="ARBA00007103"/>
    </source>
</evidence>
<dbReference type="CDD" id="cd01561">
    <property type="entry name" value="CBS_like"/>
    <property type="match status" value="1"/>
</dbReference>
<dbReference type="SUPFAM" id="SSF53686">
    <property type="entry name" value="Tryptophan synthase beta subunit-like PLP-dependent enzymes"/>
    <property type="match status" value="1"/>
</dbReference>
<keyword evidence="3" id="KW-0663">Pyridoxal phosphate</keyword>
<dbReference type="Pfam" id="PF00291">
    <property type="entry name" value="PALP"/>
    <property type="match status" value="1"/>
</dbReference>
<evidence type="ECO:0000256" key="3">
    <source>
        <dbReference type="ARBA" id="ARBA00022898"/>
    </source>
</evidence>
<dbReference type="RefSeq" id="WP_073362683.1">
    <property type="nucleotide sequence ID" value="NZ_FNTL01000005.1"/>
</dbReference>
<gene>
    <name evidence="5" type="ORF">SAMN04490220_8787</name>
</gene>
<feature type="domain" description="Tryptophan synthase beta chain-like PALP" evidence="4">
    <location>
        <begin position="20"/>
        <end position="317"/>
    </location>
</feature>
<comment type="similarity">
    <text evidence="2">Belongs to the cysteine synthase/cystathionine beta-synthase family.</text>
</comment>
<comment type="cofactor">
    <cofactor evidence="1">
        <name>pyridoxal 5'-phosphate</name>
        <dbReference type="ChEBI" id="CHEBI:597326"/>
    </cofactor>
</comment>
<protein>
    <submittedName>
        <fullName evidence="5">Cystathionine beta-synthase</fullName>
    </submittedName>
</protein>
<evidence type="ECO:0000313" key="5">
    <source>
        <dbReference type="EMBL" id="SEE86107.1"/>
    </source>
</evidence>
<dbReference type="PANTHER" id="PTHR10314">
    <property type="entry name" value="CYSTATHIONINE BETA-SYNTHASE"/>
    <property type="match status" value="1"/>
</dbReference>
<proteinExistence type="inferred from homology"/>
<dbReference type="InterPro" id="IPR050214">
    <property type="entry name" value="Cys_Synth/Cystath_Beta-Synth"/>
</dbReference>
<dbReference type="EMBL" id="FNTL01000005">
    <property type="protein sequence ID" value="SEE86107.1"/>
    <property type="molecule type" value="Genomic_DNA"/>
</dbReference>
<dbReference type="InterPro" id="IPR001926">
    <property type="entry name" value="TrpB-like_PALP"/>
</dbReference>
<dbReference type="AlphaFoldDB" id="A0A1H5MBG5"/>
<organism evidence="5 6">
    <name type="scientific">Rhodococcus jostii</name>
    <dbReference type="NCBI Taxonomy" id="132919"/>
    <lineage>
        <taxon>Bacteria</taxon>
        <taxon>Bacillati</taxon>
        <taxon>Actinomycetota</taxon>
        <taxon>Actinomycetes</taxon>
        <taxon>Mycobacteriales</taxon>
        <taxon>Nocardiaceae</taxon>
        <taxon>Rhodococcus</taxon>
    </lineage>
</organism>
<evidence type="ECO:0000256" key="1">
    <source>
        <dbReference type="ARBA" id="ARBA00001933"/>
    </source>
</evidence>
<evidence type="ECO:0000313" key="6">
    <source>
        <dbReference type="Proteomes" id="UP000183407"/>
    </source>
</evidence>
<name>A0A1H5MBG5_RHOJO</name>
<dbReference type="OrthoDB" id="9805733at2"/>
<dbReference type="GO" id="GO:0016765">
    <property type="term" value="F:transferase activity, transferring alkyl or aryl (other than methyl) groups"/>
    <property type="evidence" value="ECO:0007669"/>
    <property type="project" value="UniProtKB-ARBA"/>
</dbReference>
<sequence>MTILDSPTVDAASLGVYDSITEAIGNTPLVRLNRVTGGISAAVYAKLEFLNPGGSVKDRAALAMIDAAEESGELLPGGTVVEGTSGNTGVGLTLVAAARGYRSVVVVPDKTSAEKIALLRAHGAQVHVTPGGRPSHHPEFVRNVATRLAAEIPGGWLAGQYDNPANPGAHRTTTGPEIWRQTQGRITHFVAGVGTGGTITGTGEFLTQVSGGEVQIIGADPDTSVYGGGDGRAWYIESVGHFLHPQTEQDEWPDSYRPDVVDRLERIPDVEAIEVLHRLAREEGLLVGGSAGTAVAAALRVARTLGPDDVVVVVVPDSGRAYLSKYFDDEWLGRLGFPLYRTATGPVVGDARQGREIAPRAVPSTATVAEAREVLADGPALPVVLARQTAGPTIVAEILGSVSASALAGVRDGDPVDSHLDEPLPVVGVTEPLSEAVRRIGGYRGPVVVAESGRVVALVDAATVRASGHGSPS</sequence>
<evidence type="ECO:0000259" key="4">
    <source>
        <dbReference type="Pfam" id="PF00291"/>
    </source>
</evidence>
<dbReference type="Gene3D" id="3.40.50.1100">
    <property type="match status" value="2"/>
</dbReference>
<dbReference type="InterPro" id="IPR001216">
    <property type="entry name" value="P-phosphate_BS"/>
</dbReference>